<dbReference type="EMBL" id="CM010723">
    <property type="protein sequence ID" value="RZC79262.1"/>
    <property type="molecule type" value="Genomic_DNA"/>
</dbReference>
<reference evidence="2 3" key="1">
    <citation type="journal article" date="2018" name="Science">
        <title>The opium poppy genome and morphinan production.</title>
        <authorList>
            <person name="Guo L."/>
            <person name="Winzer T."/>
            <person name="Yang X."/>
            <person name="Li Y."/>
            <person name="Ning Z."/>
            <person name="He Z."/>
            <person name="Teodor R."/>
            <person name="Lu Y."/>
            <person name="Bowser T.A."/>
            <person name="Graham I.A."/>
            <person name="Ye K."/>
        </authorList>
    </citation>
    <scope>NUCLEOTIDE SEQUENCE [LARGE SCALE GENOMIC DNA]</scope>
    <source>
        <strain evidence="3">cv. HN1</strain>
        <tissue evidence="2">Leaves</tissue>
    </source>
</reference>
<keyword evidence="1" id="KW-1133">Transmembrane helix</keyword>
<name>A0A4Y7L3P3_PAPSO</name>
<dbReference type="AlphaFoldDB" id="A0A4Y7L3P3"/>
<proteinExistence type="predicted"/>
<sequence length="115" mass="13562">MSVQKKAKHHQQNLFKLETPYILFRLTFSICGIWAYKILSRIHSLHQNHGYDKSTSCPNQKFSKIYKKTPNHEAFTICYELVIHEAYHEVATHEVIQGVAYREVLTFTWVLTYSS</sequence>
<evidence type="ECO:0000313" key="3">
    <source>
        <dbReference type="Proteomes" id="UP000316621"/>
    </source>
</evidence>
<accession>A0A4Y7L3P3</accession>
<organism evidence="2 3">
    <name type="scientific">Papaver somniferum</name>
    <name type="common">Opium poppy</name>
    <dbReference type="NCBI Taxonomy" id="3469"/>
    <lineage>
        <taxon>Eukaryota</taxon>
        <taxon>Viridiplantae</taxon>
        <taxon>Streptophyta</taxon>
        <taxon>Embryophyta</taxon>
        <taxon>Tracheophyta</taxon>
        <taxon>Spermatophyta</taxon>
        <taxon>Magnoliopsida</taxon>
        <taxon>Ranunculales</taxon>
        <taxon>Papaveraceae</taxon>
        <taxon>Papaveroideae</taxon>
        <taxon>Papaver</taxon>
    </lineage>
</organism>
<keyword evidence="3" id="KW-1185">Reference proteome</keyword>
<keyword evidence="1" id="KW-0472">Membrane</keyword>
<gene>
    <name evidence="2" type="ORF">C5167_003466</name>
</gene>
<protein>
    <submittedName>
        <fullName evidence="2">Uncharacterized protein</fullName>
    </submittedName>
</protein>
<dbReference type="Gramene" id="RZC79262">
    <property type="protein sequence ID" value="RZC79262"/>
    <property type="gene ID" value="C5167_003466"/>
</dbReference>
<feature type="transmembrane region" description="Helical" evidence="1">
    <location>
        <begin position="21"/>
        <end position="39"/>
    </location>
</feature>
<evidence type="ECO:0000313" key="2">
    <source>
        <dbReference type="EMBL" id="RZC79262.1"/>
    </source>
</evidence>
<evidence type="ECO:0000256" key="1">
    <source>
        <dbReference type="SAM" id="Phobius"/>
    </source>
</evidence>
<keyword evidence="1" id="KW-0812">Transmembrane</keyword>
<dbReference type="Proteomes" id="UP000316621">
    <property type="component" value="Chromosome 9"/>
</dbReference>